<dbReference type="InterPro" id="IPR045540">
    <property type="entry name" value="YegS/DAGK_C"/>
</dbReference>
<dbReference type="Gene3D" id="3.40.50.10330">
    <property type="entry name" value="Probable inorganic polyphosphate/atp-NAD kinase, domain 1"/>
    <property type="match status" value="1"/>
</dbReference>
<dbReference type="PANTHER" id="PTHR12358">
    <property type="entry name" value="SPHINGOSINE KINASE"/>
    <property type="match status" value="1"/>
</dbReference>
<dbReference type="Pfam" id="PF19279">
    <property type="entry name" value="YegS_C"/>
    <property type="match status" value="1"/>
</dbReference>
<evidence type="ECO:0000256" key="1">
    <source>
        <dbReference type="ARBA" id="ARBA00022679"/>
    </source>
</evidence>
<evidence type="ECO:0000313" key="7">
    <source>
        <dbReference type="Proteomes" id="UP000064967"/>
    </source>
</evidence>
<dbReference type="STRING" id="1391654.AKJ09_04282"/>
<evidence type="ECO:0000259" key="5">
    <source>
        <dbReference type="PROSITE" id="PS50146"/>
    </source>
</evidence>
<dbReference type="SMART" id="SM00046">
    <property type="entry name" value="DAGKc"/>
    <property type="match status" value="1"/>
</dbReference>
<keyword evidence="4" id="KW-0067">ATP-binding</keyword>
<dbReference type="AlphaFoldDB" id="A0A0K1PVR0"/>
<feature type="domain" description="DAGKc" evidence="5">
    <location>
        <begin position="1"/>
        <end position="127"/>
    </location>
</feature>
<gene>
    <name evidence="6" type="ORF">AKJ09_04282</name>
</gene>
<keyword evidence="2" id="KW-0547">Nucleotide-binding</keyword>
<reference evidence="6 7" key="1">
    <citation type="submission" date="2015-08" db="EMBL/GenBank/DDBJ databases">
        <authorList>
            <person name="Babu N.S."/>
            <person name="Beckwith C.J."/>
            <person name="Beseler K.G."/>
            <person name="Brison A."/>
            <person name="Carone J.V."/>
            <person name="Caskin T.P."/>
            <person name="Diamond M."/>
            <person name="Durham M.E."/>
            <person name="Foxe J.M."/>
            <person name="Go M."/>
            <person name="Henderson B.A."/>
            <person name="Jones I.B."/>
            <person name="McGettigan J.A."/>
            <person name="Micheletti S.J."/>
            <person name="Nasrallah M.E."/>
            <person name="Ortiz D."/>
            <person name="Piller C.R."/>
            <person name="Privatt S.R."/>
            <person name="Schneider S.L."/>
            <person name="Sharp S."/>
            <person name="Smith T.C."/>
            <person name="Stanton J.D."/>
            <person name="Ullery H.E."/>
            <person name="Wilson R.J."/>
            <person name="Serrano M.G."/>
            <person name="Buck G."/>
            <person name="Lee V."/>
            <person name="Wang Y."/>
            <person name="Carvalho R."/>
            <person name="Voegtly L."/>
            <person name="Shi R."/>
            <person name="Duckworth R."/>
            <person name="Johnson A."/>
            <person name="Loviza R."/>
            <person name="Walstead R."/>
            <person name="Shah Z."/>
            <person name="Kiflezghi M."/>
            <person name="Wade K."/>
            <person name="Ball S.L."/>
            <person name="Bradley K.W."/>
            <person name="Asai D.J."/>
            <person name="Bowman C.A."/>
            <person name="Russell D.A."/>
            <person name="Pope W.H."/>
            <person name="Jacobs-Sera D."/>
            <person name="Hendrix R.W."/>
            <person name="Hatfull G.F."/>
        </authorList>
    </citation>
    <scope>NUCLEOTIDE SEQUENCE [LARGE SCALE GENOMIC DNA]</scope>
    <source>
        <strain evidence="6 7">DSM 27648</strain>
    </source>
</reference>
<evidence type="ECO:0000256" key="2">
    <source>
        <dbReference type="ARBA" id="ARBA00022741"/>
    </source>
</evidence>
<dbReference type="PANTHER" id="PTHR12358:SF54">
    <property type="entry name" value="SPHINGOSINE KINASE RELATED PROTEIN"/>
    <property type="match status" value="1"/>
</dbReference>
<dbReference type="InterPro" id="IPR016064">
    <property type="entry name" value="NAD/diacylglycerol_kinase_sf"/>
</dbReference>
<evidence type="ECO:0000256" key="3">
    <source>
        <dbReference type="ARBA" id="ARBA00022777"/>
    </source>
</evidence>
<dbReference type="InterPro" id="IPR050187">
    <property type="entry name" value="Lipid_Phosphate_FormReg"/>
</dbReference>
<dbReference type="GO" id="GO:0016301">
    <property type="term" value="F:kinase activity"/>
    <property type="evidence" value="ECO:0007669"/>
    <property type="project" value="UniProtKB-KW"/>
</dbReference>
<keyword evidence="3 6" id="KW-0418">Kinase</keyword>
<dbReference type="InterPro" id="IPR017438">
    <property type="entry name" value="ATP-NAD_kinase_N"/>
</dbReference>
<keyword evidence="7" id="KW-1185">Reference proteome</keyword>
<dbReference type="Gene3D" id="2.60.200.40">
    <property type="match status" value="1"/>
</dbReference>
<dbReference type="PATRIC" id="fig|1391654.3.peg.4341"/>
<name>A0A0K1PVR0_9BACT</name>
<evidence type="ECO:0000256" key="4">
    <source>
        <dbReference type="ARBA" id="ARBA00022840"/>
    </source>
</evidence>
<dbReference type="KEGG" id="llu:AKJ09_04282"/>
<dbReference type="EMBL" id="CP012333">
    <property type="protein sequence ID" value="AKU97618.1"/>
    <property type="molecule type" value="Genomic_DNA"/>
</dbReference>
<sequence length="297" mass="32457">MRALLIHNATAGGSSHPPEALMAALKRAGFDVRYMPARGKKDGKKKADVLVEERIDLVVAAGGDGTIARTVRAIAGQPIPLAIAPLGTANNVARSLGLYGDPLDQLVRLGRPVRRKLDIGIAGGAWGEWRFVEAAGVGLFQHVLEHDASSKDKALDKARALLLARLETGRISRPWELSLDGEMLADDFVLFEAMIMRSIGPRLRFAPTADPFDGFFDVVMVRERDKTKLQRYLRALLAGDEGATPDIETRRARHVHVRLSGASVRIDDNVLPEEGEPRSEHGDFRIMPGAVELWLPS</sequence>
<dbReference type="PROSITE" id="PS50146">
    <property type="entry name" value="DAGK"/>
    <property type="match status" value="1"/>
</dbReference>
<proteinExistence type="predicted"/>
<accession>A0A0K1PVR0</accession>
<keyword evidence="1" id="KW-0808">Transferase</keyword>
<organism evidence="6 7">
    <name type="scientific">Labilithrix luteola</name>
    <dbReference type="NCBI Taxonomy" id="1391654"/>
    <lineage>
        <taxon>Bacteria</taxon>
        <taxon>Pseudomonadati</taxon>
        <taxon>Myxococcota</taxon>
        <taxon>Polyangia</taxon>
        <taxon>Polyangiales</taxon>
        <taxon>Labilitrichaceae</taxon>
        <taxon>Labilithrix</taxon>
    </lineage>
</organism>
<dbReference type="InterPro" id="IPR001206">
    <property type="entry name" value="Diacylglycerol_kinase_cat_dom"/>
</dbReference>
<dbReference type="Pfam" id="PF00781">
    <property type="entry name" value="DAGK_cat"/>
    <property type="match status" value="1"/>
</dbReference>
<evidence type="ECO:0000313" key="6">
    <source>
        <dbReference type="EMBL" id="AKU97618.1"/>
    </source>
</evidence>
<protein>
    <submittedName>
        <fullName evidence="6">Diacylglycerol kinase-related protein</fullName>
    </submittedName>
</protein>
<dbReference type="RefSeq" id="WP_169927676.1">
    <property type="nucleotide sequence ID" value="NZ_CP012333.1"/>
</dbReference>
<dbReference type="GO" id="GO:0005524">
    <property type="term" value="F:ATP binding"/>
    <property type="evidence" value="ECO:0007669"/>
    <property type="project" value="UniProtKB-KW"/>
</dbReference>
<dbReference type="Proteomes" id="UP000064967">
    <property type="component" value="Chromosome"/>
</dbReference>
<dbReference type="SUPFAM" id="SSF111331">
    <property type="entry name" value="NAD kinase/diacylglycerol kinase-like"/>
    <property type="match status" value="1"/>
</dbReference>